<keyword evidence="4 7" id="KW-0812">Transmembrane</keyword>
<feature type="transmembrane region" description="Helical" evidence="7">
    <location>
        <begin position="134"/>
        <end position="150"/>
    </location>
</feature>
<evidence type="ECO:0000256" key="7">
    <source>
        <dbReference type="SAM" id="Phobius"/>
    </source>
</evidence>
<name>A0A371RGA6_9PROT</name>
<evidence type="ECO:0000313" key="9">
    <source>
        <dbReference type="Proteomes" id="UP000264589"/>
    </source>
</evidence>
<evidence type="ECO:0000256" key="6">
    <source>
        <dbReference type="ARBA" id="ARBA00023136"/>
    </source>
</evidence>
<comment type="subcellular location">
    <subcellularLocation>
        <location evidence="1">Cell membrane</location>
        <topology evidence="1">Multi-pass membrane protein</topology>
    </subcellularLocation>
</comment>
<dbReference type="InterPro" id="IPR050833">
    <property type="entry name" value="Poly_Biosynth_Transport"/>
</dbReference>
<organism evidence="8 9">
    <name type="scientific">Parvularcula marina</name>
    <dbReference type="NCBI Taxonomy" id="2292771"/>
    <lineage>
        <taxon>Bacteria</taxon>
        <taxon>Pseudomonadati</taxon>
        <taxon>Pseudomonadota</taxon>
        <taxon>Alphaproteobacteria</taxon>
        <taxon>Parvularculales</taxon>
        <taxon>Parvularculaceae</taxon>
        <taxon>Parvularcula</taxon>
    </lineage>
</organism>
<feature type="transmembrane region" description="Helical" evidence="7">
    <location>
        <begin position="102"/>
        <end position="128"/>
    </location>
</feature>
<keyword evidence="9" id="KW-1185">Reference proteome</keyword>
<evidence type="ECO:0000256" key="2">
    <source>
        <dbReference type="ARBA" id="ARBA00007430"/>
    </source>
</evidence>
<proteinExistence type="inferred from homology"/>
<feature type="transmembrane region" description="Helical" evidence="7">
    <location>
        <begin position="404"/>
        <end position="422"/>
    </location>
</feature>
<reference evidence="8 9" key="1">
    <citation type="submission" date="2018-08" db="EMBL/GenBank/DDBJ databases">
        <title>Parvularcula sp. SM1705, isolated from surface water of the South Sea China.</title>
        <authorList>
            <person name="Sun L."/>
        </authorList>
    </citation>
    <scope>NUCLEOTIDE SEQUENCE [LARGE SCALE GENOMIC DNA]</scope>
    <source>
        <strain evidence="8 9">SM1705</strain>
    </source>
</reference>
<feature type="transmembrane region" description="Helical" evidence="7">
    <location>
        <begin position="64"/>
        <end position="81"/>
    </location>
</feature>
<gene>
    <name evidence="8" type="ORF">DX908_03860</name>
</gene>
<feature type="transmembrane region" description="Helical" evidence="7">
    <location>
        <begin position="311"/>
        <end position="328"/>
    </location>
</feature>
<evidence type="ECO:0000256" key="4">
    <source>
        <dbReference type="ARBA" id="ARBA00022692"/>
    </source>
</evidence>
<comment type="caution">
    <text evidence="8">The sequence shown here is derived from an EMBL/GenBank/DDBJ whole genome shotgun (WGS) entry which is preliminary data.</text>
</comment>
<dbReference type="PANTHER" id="PTHR30250">
    <property type="entry name" value="PST FAMILY PREDICTED COLANIC ACID TRANSPORTER"/>
    <property type="match status" value="1"/>
</dbReference>
<accession>A0A371RGA6</accession>
<evidence type="ECO:0000256" key="1">
    <source>
        <dbReference type="ARBA" id="ARBA00004651"/>
    </source>
</evidence>
<dbReference type="CDD" id="cd13127">
    <property type="entry name" value="MATE_tuaB_like"/>
    <property type="match status" value="1"/>
</dbReference>
<dbReference type="PANTHER" id="PTHR30250:SF10">
    <property type="entry name" value="LIPOPOLYSACCHARIDE BIOSYNTHESIS PROTEIN WZXC"/>
    <property type="match status" value="1"/>
</dbReference>
<comment type="similarity">
    <text evidence="2">Belongs to the polysaccharide synthase family.</text>
</comment>
<dbReference type="GO" id="GO:0005886">
    <property type="term" value="C:plasma membrane"/>
    <property type="evidence" value="ECO:0007669"/>
    <property type="project" value="UniProtKB-SubCell"/>
</dbReference>
<dbReference type="Pfam" id="PF13440">
    <property type="entry name" value="Polysacc_synt_3"/>
    <property type="match status" value="1"/>
</dbReference>
<evidence type="ECO:0000256" key="5">
    <source>
        <dbReference type="ARBA" id="ARBA00022989"/>
    </source>
</evidence>
<feature type="transmembrane region" description="Helical" evidence="7">
    <location>
        <begin position="268"/>
        <end position="291"/>
    </location>
</feature>
<feature type="transmembrane region" description="Helical" evidence="7">
    <location>
        <begin position="193"/>
        <end position="215"/>
    </location>
</feature>
<sequence>MSDNKGSYRHEKNERAISTHHLEGRHGTLAARGGAIATASHLTFTLIQIAQLALFSRLLTPADFGIVAMAMTLTGFIRLFADMGLPNATVQRDDLDQNMVSGLFYINAGVGLGLMLFCCALAPLAAMIFDEPRVLAVIIALSVILPLNALRNQHQALLRRQLRFLPLTVIQVSTALLGLGVGASVALLTDWGYWAIVWSLVSAAVWELVLFWLLCHWRPGKVHSWTPIRPAISFGLHIVFSNLFGWIWKQSDNGLIGWRWGAVELGLYARAYSLLLLPLMIIGGPLASAFIPALSRLQAKAAEWDHLFHRIARATFIFAGLMGVVLYANAEYLTVLALGEGFVRSGDIFKVLALSIFPAAAWEISRFVFLSLGRGDVMLKYTMAAGPLHLIAFLIGLPHGAIGVAWGLTIVSWVLLVPILYVAAHAGGRSVKPFISSVLPAILAYGVTSTAGLFVIEPMTDLLPPFAGLILSGLGLTATYFGTLGACAFVHEGLRSDIRLAWRATLRLLPFGKSDLA</sequence>
<keyword evidence="5 7" id="KW-1133">Transmembrane helix</keyword>
<keyword evidence="6 7" id="KW-0472">Membrane</keyword>
<feature type="transmembrane region" description="Helical" evidence="7">
    <location>
        <begin position="227"/>
        <end position="248"/>
    </location>
</feature>
<feature type="transmembrane region" description="Helical" evidence="7">
    <location>
        <begin position="348"/>
        <end position="369"/>
    </location>
</feature>
<dbReference type="InParanoid" id="A0A371RGA6"/>
<feature type="transmembrane region" description="Helical" evidence="7">
    <location>
        <begin position="468"/>
        <end position="490"/>
    </location>
</feature>
<keyword evidence="3" id="KW-1003">Cell membrane</keyword>
<dbReference type="AlphaFoldDB" id="A0A371RGA6"/>
<dbReference type="OrthoDB" id="7605542at2"/>
<feature type="transmembrane region" description="Helical" evidence="7">
    <location>
        <begin position="162"/>
        <end position="187"/>
    </location>
</feature>
<evidence type="ECO:0000313" key="8">
    <source>
        <dbReference type="EMBL" id="RFB04497.1"/>
    </source>
</evidence>
<dbReference type="RefSeq" id="WP_116391130.1">
    <property type="nucleotide sequence ID" value="NZ_QUQO01000001.1"/>
</dbReference>
<dbReference type="EMBL" id="QUQO01000001">
    <property type="protein sequence ID" value="RFB04497.1"/>
    <property type="molecule type" value="Genomic_DNA"/>
</dbReference>
<feature type="transmembrane region" description="Helical" evidence="7">
    <location>
        <begin position="434"/>
        <end position="456"/>
    </location>
</feature>
<protein>
    <submittedName>
        <fullName evidence="8">Lipopolysaccharide biosynthesis protein</fullName>
    </submittedName>
</protein>
<evidence type="ECO:0000256" key="3">
    <source>
        <dbReference type="ARBA" id="ARBA00022475"/>
    </source>
</evidence>
<feature type="transmembrane region" description="Helical" evidence="7">
    <location>
        <begin position="381"/>
        <end position="398"/>
    </location>
</feature>
<dbReference type="Proteomes" id="UP000264589">
    <property type="component" value="Unassembled WGS sequence"/>
</dbReference>